<proteinExistence type="predicted"/>
<accession>D2BUZ4</accession>
<evidence type="ECO:0000313" key="7">
    <source>
        <dbReference type="Proteomes" id="UP000001446"/>
    </source>
</evidence>
<dbReference type="HOGENOM" id="CLU_038484_0_0_6"/>
<feature type="domain" description="Major facilitator superfamily (MFS) profile" evidence="5">
    <location>
        <begin position="215"/>
        <end position="412"/>
    </location>
</feature>
<dbReference type="PANTHER" id="PTHR23539">
    <property type="entry name" value="MFS TRANSPORTER"/>
    <property type="match status" value="1"/>
</dbReference>
<dbReference type="GO" id="GO:0022857">
    <property type="term" value="F:transmembrane transporter activity"/>
    <property type="evidence" value="ECO:0007669"/>
    <property type="project" value="InterPro"/>
</dbReference>
<keyword evidence="2 4" id="KW-1133">Transmembrane helix</keyword>
<dbReference type="InterPro" id="IPR020846">
    <property type="entry name" value="MFS_dom"/>
</dbReference>
<dbReference type="EMBL" id="CP001836">
    <property type="protein sequence ID" value="ACZ78062.1"/>
    <property type="molecule type" value="Genomic_DNA"/>
</dbReference>
<evidence type="ECO:0000256" key="4">
    <source>
        <dbReference type="SAM" id="Phobius"/>
    </source>
</evidence>
<evidence type="ECO:0000256" key="3">
    <source>
        <dbReference type="ARBA" id="ARBA00023136"/>
    </source>
</evidence>
<dbReference type="Proteomes" id="UP000001446">
    <property type="component" value="Chromosome"/>
</dbReference>
<feature type="transmembrane region" description="Helical" evidence="4">
    <location>
        <begin position="350"/>
        <end position="371"/>
    </location>
</feature>
<gene>
    <name evidence="6" type="ordered locus">Dd586_3227</name>
</gene>
<feature type="transmembrane region" description="Helical" evidence="4">
    <location>
        <begin position="377"/>
        <end position="399"/>
    </location>
</feature>
<keyword evidence="7" id="KW-1185">Reference proteome</keyword>
<dbReference type="Pfam" id="PF07690">
    <property type="entry name" value="MFS_1"/>
    <property type="match status" value="1"/>
</dbReference>
<dbReference type="STRING" id="590409.Dd586_3227"/>
<feature type="transmembrane region" description="Helical" evidence="4">
    <location>
        <begin position="112"/>
        <end position="134"/>
    </location>
</feature>
<feature type="transmembrane region" description="Helical" evidence="4">
    <location>
        <begin position="260"/>
        <end position="282"/>
    </location>
</feature>
<reference evidence="6" key="1">
    <citation type="submission" date="2009-12" db="EMBL/GenBank/DDBJ databases">
        <title>Complete sequence of Dickeya dadantii Ech586.</title>
        <authorList>
            <consortium name="US DOE Joint Genome Institute"/>
            <person name="Lucas S."/>
            <person name="Copeland A."/>
            <person name="Lapidus A."/>
            <person name="Glavina del Rio T."/>
            <person name="Tice H."/>
            <person name="Bruce D."/>
            <person name="Goodwin L."/>
            <person name="Pitluck S."/>
            <person name="Munk A.C."/>
            <person name="Brettin T."/>
            <person name="Detter J.C."/>
            <person name="Han C."/>
            <person name="Tapia R."/>
            <person name="Larimer F."/>
            <person name="Land M."/>
            <person name="Hauser L."/>
            <person name="Kyrpides N."/>
            <person name="Mikhailova N."/>
            <person name="Balakrishnan V."/>
            <person name="Glasner J."/>
            <person name="Perna N.T."/>
        </authorList>
    </citation>
    <scope>NUCLEOTIDE SEQUENCE [LARGE SCALE GENOMIC DNA]</scope>
    <source>
        <strain evidence="6">Ech586</strain>
    </source>
</reference>
<feature type="transmembrane region" description="Helical" evidence="4">
    <location>
        <begin position="51"/>
        <end position="73"/>
    </location>
</feature>
<organism evidence="6 7">
    <name type="scientific">Dickeya zeae (strain Ech586)</name>
    <name type="common">Dickeya dadantii (strain Ech586)</name>
    <dbReference type="NCBI Taxonomy" id="590409"/>
    <lineage>
        <taxon>Bacteria</taxon>
        <taxon>Pseudomonadati</taxon>
        <taxon>Pseudomonadota</taxon>
        <taxon>Gammaproteobacteria</taxon>
        <taxon>Enterobacterales</taxon>
        <taxon>Pectobacteriaceae</taxon>
        <taxon>Dickeya</taxon>
        <taxon>Dickeya parazeae</taxon>
    </lineage>
</organism>
<feature type="transmembrane region" description="Helical" evidence="4">
    <location>
        <begin position="222"/>
        <end position="240"/>
    </location>
</feature>
<name>D2BUZ4_DICZ5</name>
<keyword evidence="3 4" id="KW-0472">Membrane</keyword>
<keyword evidence="1 4" id="KW-0812">Transmembrane</keyword>
<dbReference type="PROSITE" id="PS50850">
    <property type="entry name" value="MFS"/>
    <property type="match status" value="1"/>
</dbReference>
<dbReference type="KEGG" id="ddc:Dd586_3227"/>
<evidence type="ECO:0000256" key="2">
    <source>
        <dbReference type="ARBA" id="ARBA00022989"/>
    </source>
</evidence>
<dbReference type="SUPFAM" id="SSF103473">
    <property type="entry name" value="MFS general substrate transporter"/>
    <property type="match status" value="1"/>
</dbReference>
<dbReference type="Gene3D" id="1.20.1250.20">
    <property type="entry name" value="MFS general substrate transporter like domains"/>
    <property type="match status" value="2"/>
</dbReference>
<dbReference type="AlphaFoldDB" id="D2BUZ4"/>
<dbReference type="PANTHER" id="PTHR23539:SF1">
    <property type="entry name" value="MAJOR FACILITATOR SUPERFAMILY (MFS) PROFILE DOMAIN-CONTAINING PROTEIN"/>
    <property type="match status" value="1"/>
</dbReference>
<evidence type="ECO:0000256" key="1">
    <source>
        <dbReference type="ARBA" id="ARBA00022692"/>
    </source>
</evidence>
<feature type="transmembrane region" description="Helical" evidence="4">
    <location>
        <begin position="289"/>
        <end position="309"/>
    </location>
</feature>
<sequence length="412" mass="43254">MMVSNVKRVPMPLRSLQALCLVNFFMADVRDGLGPFLGIFLTEHHWKADDIGWIMTVGGLAGLVATMPCGLAADASRNKRAVLVACCVLITAATLLLWFFPNRYVVGFSQVITGVSATFIAPLLTGITLGLTGPSGFNHQMGRNEAFNHGGNMSAAMLAGALVIYWGTDVVFILMTGMAICATMAVLAIRHGDIDNRVARGLSGADDAASAPRLSVIITHPAVVTTGATLMLFHLANAALLPMLSMRVAAMPDGEMSAGVYAAATVIISQLVMIPVALFAAAKADKYGYAVLITLALIVLPLRAALASVSAGPFFMIPVQVLDGVAAGLLGVAVPGYIVRLLEGSGHTNAGLSVVMLLQGIGASFSPALAGNIAATYSYRTAFAVLGGIALLALLLWWLRRLLAWDRQRQYD</sequence>
<dbReference type="InterPro" id="IPR036259">
    <property type="entry name" value="MFS_trans_sf"/>
</dbReference>
<evidence type="ECO:0000313" key="6">
    <source>
        <dbReference type="EMBL" id="ACZ78062.1"/>
    </source>
</evidence>
<dbReference type="InterPro" id="IPR011701">
    <property type="entry name" value="MFS"/>
</dbReference>
<feature type="transmembrane region" description="Helical" evidence="4">
    <location>
        <begin position="315"/>
        <end position="338"/>
    </location>
</feature>
<evidence type="ECO:0000259" key="5">
    <source>
        <dbReference type="PROSITE" id="PS50850"/>
    </source>
</evidence>
<feature type="transmembrane region" description="Helical" evidence="4">
    <location>
        <begin position="146"/>
        <end position="166"/>
    </location>
</feature>
<protein>
    <submittedName>
        <fullName evidence="6">Major facilitator superfamily MFS_1</fullName>
    </submittedName>
</protein>
<dbReference type="eggNOG" id="COG2271">
    <property type="taxonomic scope" value="Bacteria"/>
</dbReference>
<feature type="transmembrane region" description="Helical" evidence="4">
    <location>
        <begin position="172"/>
        <end position="190"/>
    </location>
</feature>
<feature type="transmembrane region" description="Helical" evidence="4">
    <location>
        <begin position="80"/>
        <end position="100"/>
    </location>
</feature>